<reference evidence="3 4" key="1">
    <citation type="submission" date="2022-05" db="EMBL/GenBank/DDBJ databases">
        <authorList>
            <consortium name="Genoscope - CEA"/>
            <person name="William W."/>
        </authorList>
    </citation>
    <scope>NUCLEOTIDE SEQUENCE [LARGE SCALE GENOMIC DNA]</scope>
</reference>
<comment type="caution">
    <text evidence="3">The sequence shown here is derived from an EMBL/GenBank/DDBJ whole genome shotgun (WGS) entry which is preliminary data.</text>
</comment>
<dbReference type="PANTHER" id="PTHR13799:SF13">
    <property type="entry name" value="NIF3-LIKE PROTEIN 1"/>
    <property type="match status" value="1"/>
</dbReference>
<comment type="similarity">
    <text evidence="1">Belongs to the GTP cyclohydrolase I type 2/NIF3 family.</text>
</comment>
<dbReference type="InterPro" id="IPR002678">
    <property type="entry name" value="DUF34/NIF3"/>
</dbReference>
<dbReference type="PIRSF" id="PIRSF037490">
    <property type="entry name" value="UCP037490_NIF3_euk"/>
    <property type="match status" value="1"/>
</dbReference>
<dbReference type="EMBL" id="CALNXI010005403">
    <property type="protein sequence ID" value="CAH3197606.1"/>
    <property type="molecule type" value="Genomic_DNA"/>
</dbReference>
<evidence type="ECO:0000313" key="4">
    <source>
        <dbReference type="Proteomes" id="UP001159427"/>
    </source>
</evidence>
<proteinExistence type="inferred from homology"/>
<organism evidence="3 4">
    <name type="scientific">Porites evermanni</name>
    <dbReference type="NCBI Taxonomy" id="104178"/>
    <lineage>
        <taxon>Eukaryota</taxon>
        <taxon>Metazoa</taxon>
        <taxon>Cnidaria</taxon>
        <taxon>Anthozoa</taxon>
        <taxon>Hexacorallia</taxon>
        <taxon>Scleractinia</taxon>
        <taxon>Fungiina</taxon>
        <taxon>Poritidae</taxon>
        <taxon>Porites</taxon>
    </lineage>
</organism>
<accession>A0ABN8T277</accession>
<gene>
    <name evidence="3" type="ORF">PEVE_00035166</name>
</gene>
<dbReference type="Gene3D" id="3.40.1390.30">
    <property type="entry name" value="NIF3 (NGG1p interacting factor 3)-like"/>
    <property type="match status" value="2"/>
</dbReference>
<name>A0ABN8T277_9CNID</name>
<evidence type="ECO:0000256" key="1">
    <source>
        <dbReference type="ARBA" id="ARBA00006964"/>
    </source>
</evidence>
<dbReference type="PANTHER" id="PTHR13799">
    <property type="entry name" value="NGG1 INTERACTING FACTOR 3"/>
    <property type="match status" value="1"/>
</dbReference>
<dbReference type="SUPFAM" id="SSF102705">
    <property type="entry name" value="NIF3 (NGG1p interacting factor 3)-like"/>
    <property type="match status" value="1"/>
</dbReference>
<keyword evidence="4" id="KW-1185">Reference proteome</keyword>
<evidence type="ECO:0000313" key="3">
    <source>
        <dbReference type="EMBL" id="CAH3197606.1"/>
    </source>
</evidence>
<evidence type="ECO:0000256" key="2">
    <source>
        <dbReference type="ARBA" id="ARBA00019069"/>
    </source>
</evidence>
<protein>
    <recommendedName>
        <fullName evidence="2">NIF3-like protein 1</fullName>
    </recommendedName>
</protein>
<dbReference type="Proteomes" id="UP001159427">
    <property type="component" value="Unassembled WGS sequence"/>
</dbReference>
<dbReference type="NCBIfam" id="TIGR00486">
    <property type="entry name" value="YbgI_SA1388"/>
    <property type="match status" value="1"/>
</dbReference>
<dbReference type="InterPro" id="IPR036069">
    <property type="entry name" value="DUF34/NIF3_sf"/>
</dbReference>
<sequence length="384" mass="42391">MYCRSKFSVRVQRFFKNSNVSSAFYHNAMDLKEVVTKLNIFAPLKLAEKWDNVGLLVEPSPPHSVKSILLTNDLTEKVVQEAVDKKVSMVISYHPPIFVPLKRLTSKTFKERIIIKMIENRIAVFSPHTAFDAVKNGVNDWLAAGLGSAQIDPLEHSKDQSSGVKLEARMLTNHVPDQITSVQDKLKDLQGVERIEVETLMRPQGLTEQQLSLHCSESGLVDTLQTLTSLLPEALGKVEVVPLAQIPILGTGQGRLCTLHSPVTLSELINRIKNHLNLKHIRLAAAHSNTSEDPLQSSVQTIALCAGSGASILRGKQADVYLTGEMSHHDILDAVSRGVHVILCEHSNTERGFLTEFRGKLVELLEGKVDVMVSSNDADPLQIL</sequence>
<dbReference type="InterPro" id="IPR017222">
    <property type="entry name" value="DUF34/NIF3_animal"/>
</dbReference>
<dbReference type="Pfam" id="PF01784">
    <property type="entry name" value="DUF34_NIF3"/>
    <property type="match status" value="1"/>
</dbReference>